<keyword evidence="1" id="KW-0732">Signal</keyword>
<sequence>MIRLLSQFTVALLAALLFSPLPVDAQVKVQLPRTGLTPEDLAVIINDDDPLSRQIGDYYQKARHIPAANMIHLRFQPGRNALSKDEFQQLKAEIDRATPAHVQAYAVAWADPYRVDCMSLTSALAFGFDEGYCSSGCGPTAPSPYFNSPSLSPASDHKLRPAMMLAGTHFEQVKALIDRGVAADYSFPEGRAYLVITSDKARSVRASYFERTAKELAGVFPISILETDAITGRHDILFYFTGLAHVPQLHTLDFMPGALADHLTSTGGQLTDSSQMSSLRWLEAGATASYGTVVEPCNHMQKFPFPGIAMFHYALGASAIEAYWKSVAWPGEGVFIGEPLARPFAPSLREIRAGQFELRIFSPRERLLRIERSHSAAGPFKPIAQHPSLRRGANRVRFNFAEKEGYLRVRW</sequence>
<feature type="signal peptide" evidence="1">
    <location>
        <begin position="1"/>
        <end position="25"/>
    </location>
</feature>
<organism evidence="2 3">
    <name type="scientific">Nitrosospira lacus</name>
    <dbReference type="NCBI Taxonomy" id="1288494"/>
    <lineage>
        <taxon>Bacteria</taxon>
        <taxon>Pseudomonadati</taxon>
        <taxon>Pseudomonadota</taxon>
        <taxon>Betaproteobacteria</taxon>
        <taxon>Nitrosomonadales</taxon>
        <taxon>Nitrosomonadaceae</taxon>
        <taxon>Nitrosospira</taxon>
    </lineage>
</organism>
<name>A0A1W6SKT0_9PROT</name>
<evidence type="ECO:0000313" key="3">
    <source>
        <dbReference type="Proteomes" id="UP000012179"/>
    </source>
</evidence>
<dbReference type="EMBL" id="CP021106">
    <property type="protein sequence ID" value="ARO86405.1"/>
    <property type="molecule type" value="Genomic_DNA"/>
</dbReference>
<gene>
    <name evidence="2" type="ORF">EBAPG3_000655</name>
</gene>
<dbReference type="RefSeq" id="WP_004180620.1">
    <property type="nucleotide sequence ID" value="NZ_CP021106.3"/>
</dbReference>
<proteinExistence type="predicted"/>
<feature type="chain" id="PRO_5010872579" evidence="1">
    <location>
        <begin position="26"/>
        <end position="411"/>
    </location>
</feature>
<dbReference type="KEGG" id="nlc:EBAPG3_000655"/>
<keyword evidence="3" id="KW-1185">Reference proteome</keyword>
<evidence type="ECO:0000256" key="1">
    <source>
        <dbReference type="SAM" id="SignalP"/>
    </source>
</evidence>
<dbReference type="OrthoDB" id="420256at2"/>
<evidence type="ECO:0000313" key="2">
    <source>
        <dbReference type="EMBL" id="ARO86405.1"/>
    </source>
</evidence>
<dbReference type="eggNOG" id="ENOG502Z80X">
    <property type="taxonomic scope" value="Bacteria"/>
</dbReference>
<dbReference type="NCBIfam" id="TIGR03790">
    <property type="entry name" value="TIGR03790 family protein"/>
    <property type="match status" value="1"/>
</dbReference>
<dbReference type="AlphaFoldDB" id="A0A1W6SKT0"/>
<dbReference type="InterPro" id="IPR022265">
    <property type="entry name" value="CHP03790"/>
</dbReference>
<dbReference type="Proteomes" id="UP000012179">
    <property type="component" value="Chromosome"/>
</dbReference>
<reference evidence="2 3" key="1">
    <citation type="journal article" date="2015" name="Int. J. Syst. Evol. Microbiol.">
        <title>Nitrosospira lacus sp. nov., a psychrotolerant, ammonia-oxidizing bacterium from sandy lake sediment.</title>
        <authorList>
            <person name="Urakawa H."/>
            <person name="Garcia J.C."/>
            <person name="Nielsen J.L."/>
            <person name="Le V.Q."/>
            <person name="Kozlowski J.A."/>
            <person name="Stein L.Y."/>
            <person name="Lim C.K."/>
            <person name="Pommerening-Roser A."/>
            <person name="Martens-Habbena W."/>
            <person name="Stahl D.A."/>
            <person name="Klotz M.G."/>
        </authorList>
    </citation>
    <scope>NUCLEOTIDE SEQUENCE [LARGE SCALE GENOMIC DNA]</scope>
    <source>
        <strain evidence="2 3">APG3</strain>
    </source>
</reference>
<accession>A0A1W6SKT0</accession>
<protein>
    <submittedName>
        <fullName evidence="2">TIGR03790 family protein</fullName>
    </submittedName>
</protein>